<gene>
    <name evidence="9" type="primary">ABSGL_08949.1 scaffold 10588</name>
</gene>
<organism evidence="9">
    <name type="scientific">Absidia glauca</name>
    <name type="common">Pin mould</name>
    <dbReference type="NCBI Taxonomy" id="4829"/>
    <lineage>
        <taxon>Eukaryota</taxon>
        <taxon>Fungi</taxon>
        <taxon>Fungi incertae sedis</taxon>
        <taxon>Mucoromycota</taxon>
        <taxon>Mucoromycotina</taxon>
        <taxon>Mucoromycetes</taxon>
        <taxon>Mucorales</taxon>
        <taxon>Cunninghamellaceae</taxon>
        <taxon>Absidia</taxon>
    </lineage>
</organism>
<dbReference type="FunCoup" id="A0A163JU67">
    <property type="interactions" value="554"/>
</dbReference>
<dbReference type="AlphaFoldDB" id="A0A163JU67"/>
<evidence type="ECO:0000313" key="9">
    <source>
        <dbReference type="EMBL" id="SAM03131.1"/>
    </source>
</evidence>
<dbReference type="Pfam" id="PF02230">
    <property type="entry name" value="Abhydrolase_2"/>
    <property type="match status" value="1"/>
</dbReference>
<keyword evidence="10" id="KW-1185">Reference proteome</keyword>
<dbReference type="PANTHER" id="PTHR10655:SF17">
    <property type="entry name" value="LYSOPHOSPHOLIPASE-LIKE PROTEIN 1"/>
    <property type="match status" value="1"/>
</dbReference>
<feature type="domain" description="Phospholipase/carboxylesterase/thioesterase" evidence="8">
    <location>
        <begin position="18"/>
        <end position="231"/>
    </location>
</feature>
<dbReference type="OrthoDB" id="2418081at2759"/>
<dbReference type="GO" id="GO:0005737">
    <property type="term" value="C:cytoplasm"/>
    <property type="evidence" value="ECO:0007669"/>
    <property type="project" value="TreeGrafter"/>
</dbReference>
<evidence type="ECO:0000259" key="8">
    <source>
        <dbReference type="Pfam" id="PF02230"/>
    </source>
</evidence>
<evidence type="ECO:0000256" key="4">
    <source>
        <dbReference type="ARBA" id="ARBA00022801"/>
    </source>
</evidence>
<dbReference type="Gene3D" id="3.40.50.1820">
    <property type="entry name" value="alpha/beta hydrolase"/>
    <property type="match status" value="1"/>
</dbReference>
<protein>
    <recommendedName>
        <fullName evidence="3">Acyl-protein thioesterase 1</fullName>
        <ecNumber evidence="2">3.1.2.22</ecNumber>
    </recommendedName>
    <alternativeName>
        <fullName evidence="6">Palmitoyl-protein hydrolase</fullName>
    </alternativeName>
</protein>
<evidence type="ECO:0000256" key="3">
    <source>
        <dbReference type="ARBA" id="ARBA00014923"/>
    </source>
</evidence>
<proteinExistence type="inferred from homology"/>
<dbReference type="PANTHER" id="PTHR10655">
    <property type="entry name" value="LYSOPHOSPHOLIPASE-RELATED"/>
    <property type="match status" value="1"/>
</dbReference>
<evidence type="ECO:0000256" key="5">
    <source>
        <dbReference type="ARBA" id="ARBA00029392"/>
    </source>
</evidence>
<dbReference type="STRING" id="4829.A0A163JU67"/>
<dbReference type="InterPro" id="IPR050565">
    <property type="entry name" value="LYPA1-2/EST-like"/>
</dbReference>
<evidence type="ECO:0000256" key="6">
    <source>
        <dbReference type="ARBA" id="ARBA00031195"/>
    </source>
</evidence>
<dbReference type="OMA" id="HESANYE"/>
<name>A0A163JU67_ABSGL</name>
<dbReference type="InParanoid" id="A0A163JU67"/>
<dbReference type="EMBL" id="LT554051">
    <property type="protein sequence ID" value="SAM03131.1"/>
    <property type="molecule type" value="Genomic_DNA"/>
</dbReference>
<evidence type="ECO:0000256" key="2">
    <source>
        <dbReference type="ARBA" id="ARBA00012423"/>
    </source>
</evidence>
<dbReference type="InterPro" id="IPR029058">
    <property type="entry name" value="AB_hydrolase_fold"/>
</dbReference>
<evidence type="ECO:0000256" key="1">
    <source>
        <dbReference type="ARBA" id="ARBA00006499"/>
    </source>
</evidence>
<keyword evidence="4" id="KW-0378">Hydrolase</keyword>
<dbReference type="GO" id="GO:0052689">
    <property type="term" value="F:carboxylic ester hydrolase activity"/>
    <property type="evidence" value="ECO:0007669"/>
    <property type="project" value="TreeGrafter"/>
</dbReference>
<accession>A0A163JU67</accession>
<evidence type="ECO:0000256" key="7">
    <source>
        <dbReference type="ARBA" id="ARBA00047337"/>
    </source>
</evidence>
<comment type="catalytic activity">
    <reaction evidence="7">
        <text>S-hexadecanoyl-L-cysteinyl-[protein] + H2O = L-cysteinyl-[protein] + hexadecanoate + H(+)</text>
        <dbReference type="Rhea" id="RHEA:19233"/>
        <dbReference type="Rhea" id="RHEA-COMP:10131"/>
        <dbReference type="Rhea" id="RHEA-COMP:11032"/>
        <dbReference type="ChEBI" id="CHEBI:7896"/>
        <dbReference type="ChEBI" id="CHEBI:15377"/>
        <dbReference type="ChEBI" id="CHEBI:15378"/>
        <dbReference type="ChEBI" id="CHEBI:29950"/>
        <dbReference type="ChEBI" id="CHEBI:74151"/>
        <dbReference type="EC" id="3.1.2.22"/>
    </reaction>
</comment>
<evidence type="ECO:0000313" key="10">
    <source>
        <dbReference type="Proteomes" id="UP000078561"/>
    </source>
</evidence>
<comment type="similarity">
    <text evidence="1">Belongs to the AB hydrolase superfamily. AB hydrolase 2 family.</text>
</comment>
<comment type="function">
    <text evidence="5">Hydrolyzes fatty acids from S-acylated cysteine residues in proteins with a strong preference for palmitoylated G-alpha proteins over other acyl substrates. Mediates the deacylation of G-alpha proteins such as GPA1 in vivo, but has weak or no activity toward palmitoylated Ras proteins. Has weak lysophospholipase activity in vitro; however such activity may not exist in vivo.</text>
</comment>
<dbReference type="GO" id="GO:0008474">
    <property type="term" value="F:palmitoyl-(protein) hydrolase activity"/>
    <property type="evidence" value="ECO:0007669"/>
    <property type="project" value="UniProtKB-EC"/>
</dbReference>
<reference evidence="9" key="1">
    <citation type="submission" date="2016-04" db="EMBL/GenBank/DDBJ databases">
        <authorList>
            <person name="Evans L.H."/>
            <person name="Alamgir A."/>
            <person name="Owens N."/>
            <person name="Weber N.D."/>
            <person name="Virtaneva K."/>
            <person name="Barbian K."/>
            <person name="Babar A."/>
            <person name="Rosenke K."/>
        </authorList>
    </citation>
    <scope>NUCLEOTIDE SEQUENCE [LARGE SCALE GENOMIC DNA]</scope>
    <source>
        <strain evidence="9">CBS 101.48</strain>
    </source>
</reference>
<dbReference type="InterPro" id="IPR003140">
    <property type="entry name" value="PLipase/COase/thioEstase"/>
</dbReference>
<dbReference type="Proteomes" id="UP000078561">
    <property type="component" value="Unassembled WGS sequence"/>
</dbReference>
<sequence length="238" mass="25825">MSSTVPTSPPLPKELDVVVIPPLTQHTCTVIWLHGLGDCGSSWLFLTQFLAPQFPTAKWILPNAPLRSVEFNGFGVVPAWFDVASLDKSSQTKRVDEAGMLASAALVDKLIQAETKQGINKIVLGGFSQGCVLSLLTGLTTRTKLMGIIGTSGWLPLGEKFTAIATGVNQQTPILMCHGDEDLVVKYKYGRASSRYLASLGYRMDFKTYPGMGHVTCDEELQHIAAFLHQCLTPSSKL</sequence>
<dbReference type="SUPFAM" id="SSF53474">
    <property type="entry name" value="alpha/beta-Hydrolases"/>
    <property type="match status" value="1"/>
</dbReference>
<dbReference type="EC" id="3.1.2.22" evidence="2"/>